<feature type="domain" description="Replicative helicase loading/DNA remodeling protein DnaB N-terminal winged helix" evidence="1">
    <location>
        <begin position="9"/>
        <end position="79"/>
    </location>
</feature>
<name>A0ABN0RH67_9LIST</name>
<comment type="caution">
    <text evidence="2">The sequence shown here is derived from an EMBL/GenBank/DDBJ whole genome shotgun (WGS) entry which is preliminary data.</text>
</comment>
<evidence type="ECO:0000313" key="3">
    <source>
        <dbReference type="Proteomes" id="UP000019249"/>
    </source>
</evidence>
<keyword evidence="3" id="KW-1185">Reference proteome</keyword>
<dbReference type="Proteomes" id="UP000019249">
    <property type="component" value="Unassembled WGS sequence"/>
</dbReference>
<dbReference type="InterPro" id="IPR058660">
    <property type="entry name" value="WHD_DnaB"/>
</dbReference>
<gene>
    <name evidence="2" type="ORF">MFLO_03955</name>
</gene>
<dbReference type="Pfam" id="PF25888">
    <property type="entry name" value="WHD_DnaB"/>
    <property type="match status" value="1"/>
</dbReference>
<sequence length="80" mass="9194">MTEFWMELRPVDGYLVKADGVITEFDRKVITKLYQPLMGAASLSLYLSLLEEIEETRLWSKEKPHSQLLSALGLSLKAFF</sequence>
<dbReference type="EMBL" id="AODF01000006">
    <property type="protein sequence ID" value="EUJ33261.1"/>
    <property type="molecule type" value="Genomic_DNA"/>
</dbReference>
<reference evidence="2 3" key="1">
    <citation type="journal article" date="2014" name="Int. J. Syst. Evol. Microbiol.">
        <title>Listeria floridensis sp. nov., Listeria aquatica sp. nov., Listeria cornellensis sp. nov., Listeria riparia sp. nov. and Listeria grandensis sp. nov., from agricultural and natural environments.</title>
        <authorList>
            <person name="den Bakker H.C."/>
            <person name="Warchocki S."/>
            <person name="Wright E.M."/>
            <person name="Allred A.F."/>
            <person name="Ahlstrom C."/>
            <person name="Manuel C.S."/>
            <person name="Stasiewicz M.J."/>
            <person name="Burrell A."/>
            <person name="Roof S."/>
            <person name="Strawn L."/>
            <person name="Fortes E.D."/>
            <person name="Nightingale K.K."/>
            <person name="Kephart D."/>
            <person name="Wiedmann M."/>
        </authorList>
    </citation>
    <scope>NUCLEOTIDE SEQUENCE [LARGE SCALE GENOMIC DNA]</scope>
    <source>
        <strain evidence="2 3">FSL S10-1187</strain>
    </source>
</reference>
<accession>A0ABN0RH67</accession>
<protein>
    <submittedName>
        <fullName evidence="2">Chromosome replication initiation / membrane attachment protein DnaB</fullName>
    </submittedName>
</protein>
<proteinExistence type="predicted"/>
<evidence type="ECO:0000313" key="2">
    <source>
        <dbReference type="EMBL" id="EUJ33261.1"/>
    </source>
</evidence>
<evidence type="ECO:0000259" key="1">
    <source>
        <dbReference type="Pfam" id="PF25888"/>
    </source>
</evidence>
<organism evidence="2 3">
    <name type="scientific">Listeria floridensis FSL S10-1187</name>
    <dbReference type="NCBI Taxonomy" id="1265817"/>
    <lineage>
        <taxon>Bacteria</taxon>
        <taxon>Bacillati</taxon>
        <taxon>Bacillota</taxon>
        <taxon>Bacilli</taxon>
        <taxon>Bacillales</taxon>
        <taxon>Listeriaceae</taxon>
        <taxon>Listeria</taxon>
    </lineage>
</organism>